<gene>
    <name evidence="6" type="ORF">SMC1_02330</name>
</gene>
<dbReference type="OrthoDB" id="9800202at2"/>
<protein>
    <submittedName>
        <fullName evidence="6">DUF1232 domain-containing protein</fullName>
    </submittedName>
</protein>
<comment type="subcellular location">
    <subcellularLocation>
        <location evidence="1">Endomembrane system</location>
        <topology evidence="1">Multi-pass membrane protein</topology>
    </subcellularLocation>
</comment>
<organism evidence="6 7">
    <name type="scientific">Candidatus Cryosericum septentrionale</name>
    <dbReference type="NCBI Taxonomy" id="2290913"/>
    <lineage>
        <taxon>Bacteria</taxon>
        <taxon>Pseudomonadati</taxon>
        <taxon>Caldisericota/Cryosericota group</taxon>
        <taxon>Candidatus Cryosericota</taxon>
        <taxon>Candidatus Cryosericia</taxon>
        <taxon>Candidatus Cryosericales</taxon>
        <taxon>Candidatus Cryosericaceae</taxon>
        <taxon>Candidatus Cryosericum</taxon>
    </lineage>
</organism>
<name>A0A398DNV0_9BACT</name>
<evidence type="ECO:0000256" key="3">
    <source>
        <dbReference type="ARBA" id="ARBA00022989"/>
    </source>
</evidence>
<keyword evidence="3" id="KW-1133">Transmembrane helix</keyword>
<evidence type="ECO:0000313" key="7">
    <source>
        <dbReference type="Proteomes" id="UP000266113"/>
    </source>
</evidence>
<dbReference type="InterPro" id="IPR010652">
    <property type="entry name" value="DUF1232"/>
</dbReference>
<accession>A0A398DNV0</accession>
<keyword evidence="4" id="KW-0472">Membrane</keyword>
<dbReference type="AlphaFoldDB" id="A0A398DNV0"/>
<keyword evidence="7" id="KW-1185">Reference proteome</keyword>
<sequence length="101" mass="11319">MSLRIAVARIRREVRVWSLVLKDPRTPRVSKWLLGAALVYLASPVDLIPDFIPVLGQLDDLVIVRGLVWLAMRFIPHGVVADCREKACRQEKGLPPIGVDP</sequence>
<comment type="caution">
    <text evidence="6">The sequence shown here is derived from an EMBL/GenBank/DDBJ whole genome shotgun (WGS) entry which is preliminary data.</text>
</comment>
<evidence type="ECO:0000256" key="1">
    <source>
        <dbReference type="ARBA" id="ARBA00004127"/>
    </source>
</evidence>
<evidence type="ECO:0000313" key="6">
    <source>
        <dbReference type="EMBL" id="RIE17292.1"/>
    </source>
</evidence>
<evidence type="ECO:0000259" key="5">
    <source>
        <dbReference type="Pfam" id="PF06803"/>
    </source>
</evidence>
<reference evidence="6 7" key="1">
    <citation type="submission" date="2018-09" db="EMBL/GenBank/DDBJ databases">
        <title>Discovery and Ecogenomic Context for Candidatus Cryosericales, a Global Caldiserica Order Active in Thawing Permafrost.</title>
        <authorList>
            <person name="Martinez M.A."/>
            <person name="Woodcroft B.J."/>
            <person name="Ignacio Espinoza J.C."/>
            <person name="Zayed A."/>
            <person name="Singleton C.M."/>
            <person name="Boyd J."/>
            <person name="Li Y.-F."/>
            <person name="Purvine S."/>
            <person name="Maughan H."/>
            <person name="Hodgkins S.B."/>
            <person name="Anderson D."/>
            <person name="Sederholm M."/>
            <person name="Temperton B."/>
            <person name="Saleska S.R."/>
            <person name="Tyson G.W."/>
            <person name="Rich V.I."/>
        </authorList>
    </citation>
    <scope>NUCLEOTIDE SEQUENCE [LARGE SCALE GENOMIC DNA]</scope>
    <source>
        <strain evidence="6 7">SMC1</strain>
    </source>
</reference>
<feature type="domain" description="DUF1232" evidence="5">
    <location>
        <begin position="31"/>
        <end position="64"/>
    </location>
</feature>
<dbReference type="Pfam" id="PF06803">
    <property type="entry name" value="DUF1232"/>
    <property type="match status" value="1"/>
</dbReference>
<dbReference type="GO" id="GO:0012505">
    <property type="term" value="C:endomembrane system"/>
    <property type="evidence" value="ECO:0007669"/>
    <property type="project" value="UniProtKB-SubCell"/>
</dbReference>
<dbReference type="Proteomes" id="UP000266113">
    <property type="component" value="Unassembled WGS sequence"/>
</dbReference>
<keyword evidence="2" id="KW-0812">Transmembrane</keyword>
<dbReference type="RefSeq" id="WP_119085200.1">
    <property type="nucleotide sequence ID" value="NZ_QXIY01000008.1"/>
</dbReference>
<proteinExistence type="predicted"/>
<evidence type="ECO:0000256" key="4">
    <source>
        <dbReference type="ARBA" id="ARBA00023136"/>
    </source>
</evidence>
<evidence type="ECO:0000256" key="2">
    <source>
        <dbReference type="ARBA" id="ARBA00022692"/>
    </source>
</evidence>
<dbReference type="EMBL" id="QXIY01000008">
    <property type="protein sequence ID" value="RIE17292.1"/>
    <property type="molecule type" value="Genomic_DNA"/>
</dbReference>